<dbReference type="Gene3D" id="2.120.10.30">
    <property type="entry name" value="TolB, C-terminal domain"/>
    <property type="match status" value="1"/>
</dbReference>
<feature type="chain" id="PRO_5009446643" evidence="1">
    <location>
        <begin position="20"/>
        <end position="654"/>
    </location>
</feature>
<dbReference type="EMBL" id="FJUW01000029">
    <property type="protein sequence ID" value="CZT03811.1"/>
    <property type="molecule type" value="Genomic_DNA"/>
</dbReference>
<feature type="domain" description="Cellobiose dehydrogenase-like cytochrome" evidence="2">
    <location>
        <begin position="26"/>
        <end position="196"/>
    </location>
</feature>
<dbReference type="Pfam" id="PF16010">
    <property type="entry name" value="CDH-cyt"/>
    <property type="match status" value="1"/>
</dbReference>
<protein>
    <submittedName>
        <fullName evidence="4">Uncharacterized protein</fullName>
    </submittedName>
</protein>
<dbReference type="InterPro" id="IPR011042">
    <property type="entry name" value="6-blade_b-propeller_TolB-like"/>
</dbReference>
<dbReference type="Gene3D" id="2.60.40.1210">
    <property type="entry name" value="Cellobiose dehydrogenase, cytochrome domain"/>
    <property type="match status" value="1"/>
</dbReference>
<name>A0A1E1KZW8_9HELO</name>
<proteinExistence type="predicted"/>
<dbReference type="PANTHER" id="PTHR47797">
    <property type="entry name" value="DEHYDROGENASE, PUTATIVE (AFU_ORTHOLOGUE AFUA_8G05805)-RELATED"/>
    <property type="match status" value="1"/>
</dbReference>
<dbReference type="InterPro" id="IPR015920">
    <property type="entry name" value="Cellobiose_DH-like_cyt"/>
</dbReference>
<dbReference type="InterPro" id="IPR054539">
    <property type="entry name" value="Beta-prop_PDH"/>
</dbReference>
<evidence type="ECO:0000313" key="4">
    <source>
        <dbReference type="EMBL" id="CZT03811.1"/>
    </source>
</evidence>
<dbReference type="CDD" id="cd09630">
    <property type="entry name" value="CDH_like_cytochrome"/>
    <property type="match status" value="1"/>
</dbReference>
<dbReference type="InParanoid" id="A0A1E1KZW8"/>
<feature type="domain" description="Pyrroloquinoline quinone-dependent pyranose dehydrogenase beta-propeller" evidence="3">
    <location>
        <begin position="263"/>
        <end position="653"/>
    </location>
</feature>
<evidence type="ECO:0000259" key="3">
    <source>
        <dbReference type="Pfam" id="PF22807"/>
    </source>
</evidence>
<dbReference type="STRING" id="914237.A0A1E1KZW8"/>
<keyword evidence="5" id="KW-1185">Reference proteome</keyword>
<dbReference type="SUPFAM" id="SSF49344">
    <property type="entry name" value="CBD9-like"/>
    <property type="match status" value="1"/>
</dbReference>
<dbReference type="AlphaFoldDB" id="A0A1E1KZW8"/>
<evidence type="ECO:0000259" key="2">
    <source>
        <dbReference type="Pfam" id="PF16010"/>
    </source>
</evidence>
<accession>A0A1E1KZW8</accession>
<dbReference type="InterPro" id="IPR011041">
    <property type="entry name" value="Quinoprot_gluc/sorb_DH_b-prop"/>
</dbReference>
<organism evidence="4 5">
    <name type="scientific">Rhynchosporium graminicola</name>
    <dbReference type="NCBI Taxonomy" id="2792576"/>
    <lineage>
        <taxon>Eukaryota</taxon>
        <taxon>Fungi</taxon>
        <taxon>Dikarya</taxon>
        <taxon>Ascomycota</taxon>
        <taxon>Pezizomycotina</taxon>
        <taxon>Leotiomycetes</taxon>
        <taxon>Helotiales</taxon>
        <taxon>Ploettnerulaceae</taxon>
        <taxon>Rhynchosporium</taxon>
    </lineage>
</organism>
<evidence type="ECO:0000256" key="1">
    <source>
        <dbReference type="SAM" id="SignalP"/>
    </source>
</evidence>
<dbReference type="SUPFAM" id="SSF50952">
    <property type="entry name" value="Soluble quinoprotein glucose dehydrogenase"/>
    <property type="match status" value="1"/>
</dbReference>
<dbReference type="Pfam" id="PF22807">
    <property type="entry name" value="TrAA12"/>
    <property type="match status" value="1"/>
</dbReference>
<dbReference type="PANTHER" id="PTHR47797:SF5">
    <property type="entry name" value="CELLOBIOSE DEHYDROGENASE CYTOCHROME DOMAIN-CONTAINING PROTEIN"/>
    <property type="match status" value="1"/>
</dbReference>
<feature type="signal peptide" evidence="1">
    <location>
        <begin position="1"/>
        <end position="19"/>
    </location>
</feature>
<keyword evidence="1" id="KW-0732">Signal</keyword>
<comment type="caution">
    <text evidence="4">The sequence shown here is derived from an EMBL/GenBank/DDBJ whole genome shotgun (WGS) entry which is preliminary data.</text>
</comment>
<gene>
    <name evidence="4" type="ORF">RCO7_07566</name>
</gene>
<dbReference type="Proteomes" id="UP000178129">
    <property type="component" value="Unassembled WGS sequence"/>
</dbReference>
<reference evidence="5" key="1">
    <citation type="submission" date="2016-03" db="EMBL/GenBank/DDBJ databases">
        <authorList>
            <person name="Ploux O."/>
        </authorList>
    </citation>
    <scope>NUCLEOTIDE SEQUENCE [LARGE SCALE GENOMIC DNA]</scope>
    <source>
        <strain evidence="5">UK7</strain>
    </source>
</reference>
<sequence length="654" mass="69938">MGLFWSAICSVGLIGRVYGQLSSVAYCDPLTTICYSSITNDWGISYRIALPDVSAAPSDAIIQIVAPIEFGWAAFSWGGTMVWSPLTMGWANGTAAVVSSRFAYGLSQPGTYDMAEYTYLRGTGTNATHLTLTVRCRGCTHWPNNDAINYAGTSNVACAQAKQAVVDPADNTTAFNYHDSFSKWQHDIKAARSPLFGTWVSDNILLADPSTCSNSIVGPASAVSMVSTPPITSVTATRPIQTQSTIPVPTSCPGVPAARYEGVVANGWRATKVKGDLGIARGIIYDKPGNLLVVENGKGVTAHTIGSDGCITSSKTIISQRTLNHGIVLDANGTKLYASSMSTVWKWTYDPVAVAVVGTSEVVISGMLNGGHPTRTLVIPPNHPNLLVVSHGSVDNLDIPSGDINTQRAVIKVFDLSAVPATGYKFVTDGHQAGFGLRNEVGLAFDGNNMMWGVENSSDDITRTVNNTAIHIHADNPAEELNYLGDVAVPNKKWYGYPTCFTVWKPSDIAEKVFSIGDQFVLAPNSSINDDTCIARSEPARLAFQAHSAPLDSKFDPSFENLYVASHGSWNRVTPTGYKISGVPFMQEEDGSYRPIAALNSTAGYVDIWSNANVSSCGATNCFRPVAIAFDAFERMYVTSDATAEGELWVLGKV</sequence>
<evidence type="ECO:0000313" key="5">
    <source>
        <dbReference type="Proteomes" id="UP000178129"/>
    </source>
</evidence>